<keyword evidence="4" id="KW-1133">Transmembrane helix</keyword>
<name>A0A5B9DTI9_9HYPH</name>
<organism evidence="6 7">
    <name type="scientific">Paradevosia tibetensis</name>
    <dbReference type="NCBI Taxonomy" id="1447062"/>
    <lineage>
        <taxon>Bacteria</taxon>
        <taxon>Pseudomonadati</taxon>
        <taxon>Pseudomonadota</taxon>
        <taxon>Alphaproteobacteria</taxon>
        <taxon>Hyphomicrobiales</taxon>
        <taxon>Devosiaceae</taxon>
        <taxon>Paradevosia</taxon>
    </lineage>
</organism>
<evidence type="ECO:0000256" key="1">
    <source>
        <dbReference type="ARBA" id="ARBA00004651"/>
    </source>
</evidence>
<dbReference type="GO" id="GO:0009055">
    <property type="term" value="F:electron transfer activity"/>
    <property type="evidence" value="ECO:0007669"/>
    <property type="project" value="InterPro"/>
</dbReference>
<evidence type="ECO:0000256" key="4">
    <source>
        <dbReference type="ARBA" id="ARBA00022989"/>
    </source>
</evidence>
<sequence length="288" mass="32057">MSAETAGSTSEASRPQKGPLVYRQALLTRITHWTWAIALFFMLLSGLQIFNAHPALYIGQESGFEYDNAVLAMYGVTKDGAAVGQTRAFGQTFDTTGVFGVSGTPERPTYRGFPSWATIPSYQDLATGRVVHFFFGWILVAALFVWFLSSLVNGHIRRDVLPMGEDIKGLPQDVADHARLRFHHGRSYNALQKIAYSVVFFILFPLIITTGLTMSPGMDAAFPWLLDLFGGRQTARTIHFSVMALLVLFFIVHILMVFAAGPINELRSMITGWYRTSPNTPRQEGDRP</sequence>
<dbReference type="KEGG" id="yti:FNA67_16425"/>
<evidence type="ECO:0000256" key="2">
    <source>
        <dbReference type="ARBA" id="ARBA00022475"/>
    </source>
</evidence>
<evidence type="ECO:0000313" key="6">
    <source>
        <dbReference type="EMBL" id="QEE21674.1"/>
    </source>
</evidence>
<dbReference type="GO" id="GO:0020037">
    <property type="term" value="F:heme binding"/>
    <property type="evidence" value="ECO:0007669"/>
    <property type="project" value="TreeGrafter"/>
</dbReference>
<dbReference type="SUPFAM" id="SSF81342">
    <property type="entry name" value="Transmembrane di-heme cytochromes"/>
    <property type="match status" value="1"/>
</dbReference>
<dbReference type="GO" id="GO:0022904">
    <property type="term" value="P:respiratory electron transport chain"/>
    <property type="evidence" value="ECO:0007669"/>
    <property type="project" value="InterPro"/>
</dbReference>
<evidence type="ECO:0000256" key="5">
    <source>
        <dbReference type="ARBA" id="ARBA00023136"/>
    </source>
</evidence>
<reference evidence="6 7" key="1">
    <citation type="journal article" date="2015" name="Int. J. Syst. Evol. Microbiol.">
        <title>Youhaiella tibetensis gen. nov., sp. nov., isolated from subsurface sediment.</title>
        <authorList>
            <person name="Wang Y.X."/>
            <person name="Huang F.Q."/>
            <person name="Nogi Y."/>
            <person name="Pang S.J."/>
            <person name="Wang P.K."/>
            <person name="Lv J."/>
        </authorList>
    </citation>
    <scope>NUCLEOTIDE SEQUENCE [LARGE SCALE GENOMIC DNA]</scope>
    <source>
        <strain evidence="7">fig4</strain>
    </source>
</reference>
<dbReference type="GO" id="GO:0005886">
    <property type="term" value="C:plasma membrane"/>
    <property type="evidence" value="ECO:0007669"/>
    <property type="project" value="UniProtKB-SubCell"/>
</dbReference>
<dbReference type="PANTHER" id="PTHR30485">
    <property type="entry name" value="NI/FE-HYDROGENASE 1 B-TYPE CYTOCHROME SUBUNIT"/>
    <property type="match status" value="1"/>
</dbReference>
<dbReference type="AlphaFoldDB" id="A0A5B9DTI9"/>
<dbReference type="Gene3D" id="1.20.950.20">
    <property type="entry name" value="Transmembrane di-heme cytochromes, Chain C"/>
    <property type="match status" value="1"/>
</dbReference>
<dbReference type="Proteomes" id="UP000321062">
    <property type="component" value="Chromosome"/>
</dbReference>
<dbReference type="EMBL" id="CP041690">
    <property type="protein sequence ID" value="QEE21674.1"/>
    <property type="molecule type" value="Genomic_DNA"/>
</dbReference>
<dbReference type="RefSeq" id="WP_147656998.1">
    <property type="nucleotide sequence ID" value="NZ_BMFM01000001.1"/>
</dbReference>
<keyword evidence="2" id="KW-1003">Cell membrane</keyword>
<evidence type="ECO:0000256" key="3">
    <source>
        <dbReference type="ARBA" id="ARBA00022692"/>
    </source>
</evidence>
<dbReference type="InterPro" id="IPR051542">
    <property type="entry name" value="Hydrogenase_cytochrome"/>
</dbReference>
<dbReference type="InterPro" id="IPR016174">
    <property type="entry name" value="Di-haem_cyt_TM"/>
</dbReference>
<dbReference type="Pfam" id="PF01292">
    <property type="entry name" value="Ni_hydr_CYTB"/>
    <property type="match status" value="1"/>
</dbReference>
<keyword evidence="3" id="KW-0812">Transmembrane</keyword>
<proteinExistence type="predicted"/>
<evidence type="ECO:0000313" key="7">
    <source>
        <dbReference type="Proteomes" id="UP000321062"/>
    </source>
</evidence>
<dbReference type="PANTHER" id="PTHR30485:SF1">
    <property type="entry name" value="CYTOCHROME YDHU-RELATED"/>
    <property type="match status" value="1"/>
</dbReference>
<accession>A0A5B9DTI9</accession>
<protein>
    <submittedName>
        <fullName evidence="6">Cytochrome b/b6 domain-containing protein</fullName>
    </submittedName>
</protein>
<keyword evidence="7" id="KW-1185">Reference proteome</keyword>
<dbReference type="OrthoDB" id="9781740at2"/>
<dbReference type="InterPro" id="IPR011577">
    <property type="entry name" value="Cyt_b561_bac/Ni-Hgenase"/>
</dbReference>
<keyword evidence="5" id="KW-0472">Membrane</keyword>
<gene>
    <name evidence="6" type="ORF">FNA67_16425</name>
</gene>
<comment type="subcellular location">
    <subcellularLocation>
        <location evidence="1">Cell membrane</location>
        <topology evidence="1">Multi-pass membrane protein</topology>
    </subcellularLocation>
</comment>